<name>A0A0W0V8Z4_9GAMM</name>
<evidence type="ECO:0000313" key="2">
    <source>
        <dbReference type="EMBL" id="KTD16625.1"/>
    </source>
</evidence>
<dbReference type="STRING" id="456.Ljor_0931"/>
<evidence type="ECO:0000313" key="3">
    <source>
        <dbReference type="Proteomes" id="UP000055035"/>
    </source>
</evidence>
<feature type="transmembrane region" description="Helical" evidence="1">
    <location>
        <begin position="42"/>
        <end position="62"/>
    </location>
</feature>
<reference evidence="2 3" key="1">
    <citation type="submission" date="2015-11" db="EMBL/GenBank/DDBJ databases">
        <title>Genomic analysis of 38 Legionella species identifies large and diverse effector repertoires.</title>
        <authorList>
            <person name="Burstein D."/>
            <person name="Amaro F."/>
            <person name="Zusman T."/>
            <person name="Lifshitz Z."/>
            <person name="Cohen O."/>
            <person name="Gilbert J.A."/>
            <person name="Pupko T."/>
            <person name="Shuman H.A."/>
            <person name="Segal G."/>
        </authorList>
    </citation>
    <scope>NUCLEOTIDE SEQUENCE [LARGE SCALE GENOMIC DNA]</scope>
    <source>
        <strain evidence="2 3">BL-540</strain>
    </source>
</reference>
<dbReference type="EMBL" id="LNYJ01000011">
    <property type="protein sequence ID" value="KTD16625.1"/>
    <property type="molecule type" value="Genomic_DNA"/>
</dbReference>
<organism evidence="2 3">
    <name type="scientific">Legionella jordanis</name>
    <dbReference type="NCBI Taxonomy" id="456"/>
    <lineage>
        <taxon>Bacteria</taxon>
        <taxon>Pseudomonadati</taxon>
        <taxon>Pseudomonadota</taxon>
        <taxon>Gammaproteobacteria</taxon>
        <taxon>Legionellales</taxon>
        <taxon>Legionellaceae</taxon>
        <taxon>Legionella</taxon>
    </lineage>
</organism>
<dbReference type="OrthoDB" id="281633at2"/>
<gene>
    <name evidence="2" type="ORF">Ljor_0931</name>
</gene>
<evidence type="ECO:0000256" key="1">
    <source>
        <dbReference type="SAM" id="Phobius"/>
    </source>
</evidence>
<dbReference type="Pfam" id="PF20589">
    <property type="entry name" value="DUF6790"/>
    <property type="match status" value="1"/>
</dbReference>
<feature type="transmembrane region" description="Helical" evidence="1">
    <location>
        <begin position="6"/>
        <end position="30"/>
    </location>
</feature>
<feature type="transmembrane region" description="Helical" evidence="1">
    <location>
        <begin position="82"/>
        <end position="100"/>
    </location>
</feature>
<comment type="caution">
    <text evidence="2">The sequence shown here is derived from an EMBL/GenBank/DDBJ whole genome shotgun (WGS) entry which is preliminary data.</text>
</comment>
<keyword evidence="1" id="KW-1133">Transmembrane helix</keyword>
<dbReference type="AlphaFoldDB" id="A0A0W0V8Z4"/>
<accession>A0A0W0V8Z4</accession>
<keyword evidence="3" id="KW-1185">Reference proteome</keyword>
<evidence type="ECO:0008006" key="4">
    <source>
        <dbReference type="Google" id="ProtNLM"/>
    </source>
</evidence>
<feature type="transmembrane region" description="Helical" evidence="1">
    <location>
        <begin position="107"/>
        <end position="127"/>
    </location>
</feature>
<sequence length="173" mass="19512">MDTVTYFFSNFGLMMLILAILLIMINLLLAKHPSFAEICFRWLSLLALGFTSIYAFGMHAFFPAMTAHQIGWKTSPFQFEVAMANLAFGITAILAFKASFGFRLAMVIGSSCWLWGNALGHVAQMLIHDNHSIGNAGSWFWMDIIVPLLLIFCLFYTDHNVSRNTTRGLEYSH</sequence>
<dbReference type="RefSeq" id="WP_058470465.1">
    <property type="nucleotide sequence ID" value="NZ_CAAAIC010000002.1"/>
</dbReference>
<feature type="transmembrane region" description="Helical" evidence="1">
    <location>
        <begin position="139"/>
        <end position="157"/>
    </location>
</feature>
<keyword evidence="1" id="KW-0472">Membrane</keyword>
<protein>
    <recommendedName>
        <fullName evidence="4">Transmembrane protein</fullName>
    </recommendedName>
</protein>
<dbReference type="InterPro" id="IPR046740">
    <property type="entry name" value="DUF6790"/>
</dbReference>
<dbReference type="Proteomes" id="UP000055035">
    <property type="component" value="Unassembled WGS sequence"/>
</dbReference>
<proteinExistence type="predicted"/>
<dbReference type="PATRIC" id="fig|456.5.peg.989"/>
<keyword evidence="1" id="KW-0812">Transmembrane</keyword>